<dbReference type="Pfam" id="PF13896">
    <property type="entry name" value="Glyco_transf_49"/>
    <property type="match status" value="1"/>
</dbReference>
<comment type="caution">
    <text evidence="1">The sequence shown here is derived from an EMBL/GenBank/DDBJ whole genome shotgun (WGS) entry which is preliminary data.</text>
</comment>
<dbReference type="EMBL" id="BTRK01000003">
    <property type="protein sequence ID" value="GMR43308.1"/>
    <property type="molecule type" value="Genomic_DNA"/>
</dbReference>
<evidence type="ECO:0000313" key="2">
    <source>
        <dbReference type="Proteomes" id="UP001328107"/>
    </source>
</evidence>
<dbReference type="PANTHER" id="PTHR47411:SF3">
    <property type="entry name" value="I-BETA-1,3-N-ACETYLGLUCOSAMINYLTRANSFERASE"/>
    <property type="match status" value="1"/>
</dbReference>
<dbReference type="InterPro" id="IPR029044">
    <property type="entry name" value="Nucleotide-diphossugar_trans"/>
</dbReference>
<accession>A0AAN5C9T8</accession>
<reference evidence="2" key="1">
    <citation type="submission" date="2022-10" db="EMBL/GenBank/DDBJ databases">
        <title>Genome assembly of Pristionchus species.</title>
        <authorList>
            <person name="Yoshida K."/>
            <person name="Sommer R.J."/>
        </authorList>
    </citation>
    <scope>NUCLEOTIDE SEQUENCE [LARGE SCALE GENOMIC DNA]</scope>
    <source>
        <strain evidence="2">RS5460</strain>
    </source>
</reference>
<dbReference type="SUPFAM" id="SSF53448">
    <property type="entry name" value="Nucleotide-diphospho-sugar transferases"/>
    <property type="match status" value="1"/>
</dbReference>
<keyword evidence="2" id="KW-1185">Reference proteome</keyword>
<feature type="non-terminal residue" evidence="1">
    <location>
        <position position="1"/>
    </location>
</feature>
<evidence type="ECO:0008006" key="3">
    <source>
        <dbReference type="Google" id="ProtNLM"/>
    </source>
</evidence>
<dbReference type="PANTHER" id="PTHR47411">
    <property type="entry name" value="B3GNT1, BETA-1,3-N-ACETYLGUCOSAMINYLTRANSFERASE 1, HOMOLOG"/>
    <property type="match status" value="1"/>
</dbReference>
<dbReference type="AlphaFoldDB" id="A0AAN5C9T8"/>
<sequence>ERRWVIHNGFCILPYLHVGRNATIRLFDSILTETETFIVGIITMPFQFFQDDLTLLTHSSTSALDERYLSDLILNWRGPISIAVFLQGRFNEEYVKQKISETLRLLDNANDADRLSVHVMVERYKSQNQSCEQSVSQLQKESHNHIFFAEYPINTVRNVARLFSTSRYIAFADSDYLFSAGFYKKMLGILRENVNLGSKVALLYRIFEVDEMESRKRNHQFTKSELKDLIDRDKARVFHVNNWSHGHQMPKLPKWLEEPEGLHPGIFNLTISVKNRSVWEFQFSALRNVPLFDERFPYRTDNNLELAVGMCRAGYKLVSVQDLFVYHTISDSKNDKDDAALKNQIKKQNWALYKKAKKDFLKRMKRLYPGMKQQCPV</sequence>
<proteinExistence type="predicted"/>
<name>A0AAN5C9T8_9BILA</name>
<evidence type="ECO:0000313" key="1">
    <source>
        <dbReference type="EMBL" id="GMR43308.1"/>
    </source>
</evidence>
<protein>
    <recommendedName>
        <fullName evidence="3">Glycosyltransferase</fullName>
    </recommendedName>
</protein>
<gene>
    <name evidence="1" type="ORF">PMAYCL1PPCAC_13503</name>
</gene>
<organism evidence="1 2">
    <name type="scientific">Pristionchus mayeri</name>
    <dbReference type="NCBI Taxonomy" id="1317129"/>
    <lineage>
        <taxon>Eukaryota</taxon>
        <taxon>Metazoa</taxon>
        <taxon>Ecdysozoa</taxon>
        <taxon>Nematoda</taxon>
        <taxon>Chromadorea</taxon>
        <taxon>Rhabditida</taxon>
        <taxon>Rhabditina</taxon>
        <taxon>Diplogasteromorpha</taxon>
        <taxon>Diplogasteroidea</taxon>
        <taxon>Neodiplogasteridae</taxon>
        <taxon>Pristionchus</taxon>
    </lineage>
</organism>
<dbReference type="Gene3D" id="3.90.550.10">
    <property type="entry name" value="Spore Coat Polysaccharide Biosynthesis Protein SpsA, Chain A"/>
    <property type="match status" value="1"/>
</dbReference>
<dbReference type="Proteomes" id="UP001328107">
    <property type="component" value="Unassembled WGS sequence"/>
</dbReference>